<evidence type="ECO:0000256" key="4">
    <source>
        <dbReference type="ARBA" id="ARBA00022737"/>
    </source>
</evidence>
<dbReference type="GO" id="GO:0044281">
    <property type="term" value="P:small molecule metabolic process"/>
    <property type="evidence" value="ECO:0007669"/>
    <property type="project" value="UniProtKB-ARBA"/>
</dbReference>
<dbReference type="NCBIfam" id="TIGR01733">
    <property type="entry name" value="AA-adenyl-dom"/>
    <property type="match status" value="2"/>
</dbReference>
<dbReference type="InterPro" id="IPR020845">
    <property type="entry name" value="AMP-binding_CS"/>
</dbReference>
<keyword evidence="2" id="KW-0597">Phosphoprotein</keyword>
<dbReference type="GO" id="GO:0016874">
    <property type="term" value="F:ligase activity"/>
    <property type="evidence" value="ECO:0007669"/>
    <property type="project" value="UniProtKB-KW"/>
</dbReference>
<dbReference type="SMART" id="SM00823">
    <property type="entry name" value="PKS_PP"/>
    <property type="match status" value="2"/>
</dbReference>
<dbReference type="PROSITE" id="PS00455">
    <property type="entry name" value="AMP_BINDING"/>
    <property type="match status" value="2"/>
</dbReference>
<dbReference type="InterPro" id="IPR045851">
    <property type="entry name" value="AMP-bd_C_sf"/>
</dbReference>
<evidence type="ECO:0000256" key="3">
    <source>
        <dbReference type="ARBA" id="ARBA00022598"/>
    </source>
</evidence>
<dbReference type="Gene3D" id="3.30.300.30">
    <property type="match status" value="4"/>
</dbReference>
<dbReference type="InterPro" id="IPR006162">
    <property type="entry name" value="Ppantetheine_attach_site"/>
</dbReference>
<dbReference type="PROSITE" id="PS50075">
    <property type="entry name" value="CARRIER"/>
    <property type="match status" value="2"/>
</dbReference>
<dbReference type="Gene3D" id="2.30.38.10">
    <property type="entry name" value="Luciferase, Domain 3"/>
    <property type="match status" value="1"/>
</dbReference>
<keyword evidence="3" id="KW-0436">Ligase</keyword>
<feature type="compositionally biased region" description="Low complexity" evidence="6">
    <location>
        <begin position="573"/>
        <end position="582"/>
    </location>
</feature>
<dbReference type="InterPro" id="IPR000873">
    <property type="entry name" value="AMP-dep_synth/lig_dom"/>
</dbReference>
<evidence type="ECO:0000256" key="6">
    <source>
        <dbReference type="SAM" id="MobiDB-lite"/>
    </source>
</evidence>
<dbReference type="InterPro" id="IPR023213">
    <property type="entry name" value="CAT-like_dom_sf"/>
</dbReference>
<dbReference type="Gene3D" id="3.30.559.30">
    <property type="entry name" value="Nonribosomal peptide synthetase, condensation domain"/>
    <property type="match status" value="2"/>
</dbReference>
<keyword evidence="9" id="KW-1185">Reference proteome</keyword>
<evidence type="ECO:0000313" key="9">
    <source>
        <dbReference type="Proteomes" id="UP001194746"/>
    </source>
</evidence>
<keyword evidence="4" id="KW-0677">Repeat</keyword>
<dbReference type="InterPro" id="IPR009081">
    <property type="entry name" value="PP-bd_ACP"/>
</dbReference>
<reference evidence="8" key="1">
    <citation type="journal article" date="2019" name="Beilstein J. Org. Chem.">
        <title>Nanangenines: drimane sesquiterpenoids as the dominant metabolite cohort of a novel Australian fungus, Aspergillus nanangensis.</title>
        <authorList>
            <person name="Lacey H.J."/>
            <person name="Gilchrist C.L.M."/>
            <person name="Crombie A."/>
            <person name="Kalaitzis J.A."/>
            <person name="Vuong D."/>
            <person name="Rutledge P.J."/>
            <person name="Turner P."/>
            <person name="Pitt J.I."/>
            <person name="Lacey E."/>
            <person name="Chooi Y.H."/>
            <person name="Piggott A.M."/>
        </authorList>
    </citation>
    <scope>NUCLEOTIDE SEQUENCE</scope>
    <source>
        <strain evidence="8">MST-FP2251</strain>
    </source>
</reference>
<dbReference type="Proteomes" id="UP001194746">
    <property type="component" value="Unassembled WGS sequence"/>
</dbReference>
<dbReference type="SUPFAM" id="SSF56801">
    <property type="entry name" value="Acetyl-CoA synthetase-like"/>
    <property type="match status" value="3"/>
</dbReference>
<accession>A0AAD4CLP2</accession>
<dbReference type="PANTHER" id="PTHR45527:SF1">
    <property type="entry name" value="FATTY ACID SYNTHASE"/>
    <property type="match status" value="1"/>
</dbReference>
<dbReference type="EMBL" id="VCAU01000042">
    <property type="protein sequence ID" value="KAF9888825.1"/>
    <property type="molecule type" value="Genomic_DNA"/>
</dbReference>
<dbReference type="GO" id="GO:0005737">
    <property type="term" value="C:cytoplasm"/>
    <property type="evidence" value="ECO:0007669"/>
    <property type="project" value="TreeGrafter"/>
</dbReference>
<sequence length="3254" mass="358824">MSDLRMMGLPDDSIQAIQAIHRPSKLQETMILSTAMDPNHRLYVESYHFSTPGPIDLTRLDEVLHNLAERHSTLRVIPCWNRDSQAVDVTLAVLHAAYIRNHAHLLWEAEDIDAHEKLHRVPFQIYGAPKTPVTKWSGEMLWRVCVSPLPDSPGYRFTLSYHHALMDGTSARQLLDFIYQEIAHPGSDTETSDFMSVQRAMESWKTPEAEARLRQHHELGQTTVTPPGFSLEDGAPRNKKGLTVLARRIPTIFPSSPHTAAVPAWMGRLALALAVCAFQGTREALFFETMSARRLLEAHHRQVLGLLLISQPRLTRFKRDTSLETIAQSLRSAHDVTHNLTVGEMRSLTPSLGAGLPVAFACQTDDSYPSKGVGDWEWTDRETHIDMPLLLELMPAHQGSFLVHLHYHRSHFAPETMFFLHNFICQALCWLQEVHTDLGHYDFVDGVHHIRSRDTDLDHYMGVIANEPTKADSIFDLSEVEASIIRHPGVKACGVVKGQSSSSDVLLALVETHDIQPAEWAQTLVEIQAQISTDLPLHMIPSHFLRLVGGVAQTDSGNIDWPQLASPVASEISTSTSTSSTTGREHEDQSQLQYWASQLKDSQPAELLYDWHRPVGPTGQVLTREMSIQPSEDNTLEYFCNSCQVTPFAVMLSCFRAAHYRMTGVADANIGTFVAHPEMSANLQCLRTQVDDTDSFQDLVRNMQSTVEEASWNRDIIFDNIVATLERVPDNPLVRMAMTFHPQQADRNIDPIANFESVNLDLQFNVHQEDTSIRANVQYASDVYSSSTIDTLLSVFFELLQRGIQDSDTCITKIPLTYGHAALEDMGLLNVHHGSYPRDSSIVDIFEQEVASHPDTVAVKDASMQLTYSELDRESDHLATWLRTRNLSSEWPVAVVAPRSCEAIVAFMGILKAGLAYIPMDHRWPDSRIQTILSSITGPRLLLLGADMRSPDITLADLDMVALTQAVLQGSQITDLPATQRPSPTSLAYIMFTSGSTGQPKGVMIDHRAVVCRMCLSTHLCANGTAKPVANMGSLAFDASVWEIYTALLNGGMVVCIDSTTVLDYPALDEAIRMHSIRVAFITPALLKDLISGSPETVGRLDSLVVGGDRSDPETMFQAKKLIGCGEVVNGYGPTENTCFSTSYSMKEQECAVNGVPIGHALPESGAYVMDPQQCLVSAGILGELVVTGDGLARGYLDPQLNKDRFITVNIQGCSVRAYRTGDRVRYRPRDGQIEYFGRMDNQVKLRGQRIELAEIEHALKRQPGVDKAVVVLQQDETGNDQRLAAFITESAAETNGAVTTKDEKTHEELWKTMFGMDTYRSSINHTEIGRDFLGWKSMFDGNDIDKAQMNEWLDDTITSMRDGVDDVGHVLEIGTGSGMILFNLIDHLQTYTGLDPVESMLDFVQAAVKEARPDCHDKVHLHPGTATDIDALVLPQPPDLVIVNSVAQYFPGSEYLGRLIEGLISSLGAQTLFFGDIRSYALYSQFQVTKALHNNPDMSVDRLYELMGEIDRTETELLVDPAFFMALPEQFPAIVHHVEILPKRMHACNELSCYRYAAVVHATGPDLLAVHSIDEKDWIDVDARGITRDTLLDILQDASHSSRQLVPLANIPNRKTLLERRVVEALPQLLESHSPDWLAGLQRETECSTAFEVPDLFDIAGLTGFRVEVSWARQASQHGAFDAVFHRIPPAQGKDRTLFQFPADYHGRLAEEFSNNPMQANSSSHSSIRQALRKKLQAQLPSYMVPAVIKVLDHMPVNHNGKVDRQKLSEMKILISSDASSCPDQAPRNDVEEVICQEFSEVLACTVGTTNNFYDLGGHSLMATRAIFQIAQRLGCALSIRDLIGAPTPEALALHIASMAQDTVQLPAAHENPDIARLPALEVVGWHPAALAVGVEISDIVQVMPCSPFQEGVLSADKAFGGRSSYLATMHFNLGTTVNIAALLDAWQALVAKENMLRTVFLPVVQKNTSQGICGDAFLQAILKPDCDEIRRVSTIGDVPSPDIGIGHVPITLALSGGSRLVLRMHHALYDKAYLTSIIDSLSEAYLSWPDQKSPALNADDVPFSAFIRTLQSRDYPEVSTFWKSYLSGAPCASWPRAVSSSALDRTQRPQVKRGCWQGDARRLTRNFHTTPAAIARAAVAILIAAHGDNPDVVLGEVSSGRHHSGFVAGPCIATHPVRISLAGDFSFNDIVRTATESYARTMPYQQFGLAAIRRESDYPGELPFRVLYVYQQGSEPPSGDSSSASDTAVPFSVKLDTLGQVDFPLAIEAFCAEGTGQVHFQCSFDPTVLPPSDAHWVVQHLVQILHSMDTASGSQAPMTLCKSLIGEEERDQLLQMATDPRSPTTASPAPVQFAHDIIREHALSTPQKIALQFEQTKFVTYRELDEWSTDLSHAIRSVLLLRADEEPFRHGQPLVPISFDKSIDMVVTILAVLKAGAAFVPLDMEHPPDRLARICKTADARIIIWDGVHGDAALREISHETNCTLWTLDSLRNVDYNKQHLWSPVDSPNSLAYVLFTSGSTGTPKGVMVEHRNLVSFMHSNAGSTDCSWTSRRLALVAHTFDASVGDLFGTLGKGGQLSLVRRSQLMPQLSRWLDDLVVSHLALTPTIGGFLLNYQGPAQDLCLPYLRTLVFGGEPFRREILRHVPREMTIWNGYGPTETTIEVTASMVQGPDVSPPLDSPLFSIGSPIHQSHIYLLRPGSVDQVPIDVVGEVCIAGPQVSRGYLGDPGMTSKHFVGDPFGSTGLMYRTGDLARWHGDGSLEYLGRMDGQIKLRGLRIELGEIAAAAEMYPLVKACIVTKVHRDGSEALVALVQIDSDTTIHDAAATIQIQECIAARVPNYMVPAQVQLHTGPLPQTSSGKIDHRAVTQLAEKEYHRVMANVATNLTEITRATPDSLEAHIAKHWANVLGMAGKEDQIDITVPFSQLGGDSIRAISLLAAFRRDGIHLHMADLRQSATIQAQAAKIRDAQPGTKDHTNSFSGKESPDYLQVFVREESIATVVFVHPFLAQSKALEALVPLLDSRFNVILVDDPFFGTSVCPESLTAWAKVYLDDILPQLPNGHPLILGGYSFGGLIALEMAMLWQERNARLPPLLILLDPGTYAPMDLEATDQEQRAALSRLGVGELAMAAFQEHYNRHNQVLSRTRPPPEYHGRCLYVALPERVVDGVGDFWKRQCPALTIHCVDCDDHYALLNEPTVVDVGQLINHHCGISVSEVSIRLQTGSACYEIPEEVVECQSRRGSITNPATAAA</sequence>
<dbReference type="Gene3D" id="1.10.1200.10">
    <property type="entry name" value="ACP-like"/>
    <property type="match status" value="1"/>
</dbReference>
<dbReference type="Gene3D" id="3.40.50.980">
    <property type="match status" value="2"/>
</dbReference>
<dbReference type="InterPro" id="IPR029058">
    <property type="entry name" value="AB_hydrolase_fold"/>
</dbReference>
<dbReference type="PANTHER" id="PTHR45527">
    <property type="entry name" value="NONRIBOSOMAL PEPTIDE SYNTHETASE"/>
    <property type="match status" value="1"/>
</dbReference>
<dbReference type="CDD" id="cd02440">
    <property type="entry name" value="AdoMet_MTases"/>
    <property type="match status" value="1"/>
</dbReference>
<protein>
    <recommendedName>
        <fullName evidence="7">Carrier domain-containing protein</fullName>
    </recommendedName>
</protein>
<dbReference type="NCBIfam" id="NF003417">
    <property type="entry name" value="PRK04813.1"/>
    <property type="match status" value="4"/>
</dbReference>
<dbReference type="InterPro" id="IPR001031">
    <property type="entry name" value="Thioesterase"/>
</dbReference>
<dbReference type="SUPFAM" id="SSF52777">
    <property type="entry name" value="CoA-dependent acyltransferases"/>
    <property type="match status" value="5"/>
</dbReference>
<dbReference type="Gene3D" id="3.40.50.1820">
    <property type="entry name" value="alpha/beta hydrolase"/>
    <property type="match status" value="2"/>
</dbReference>
<proteinExistence type="inferred from homology"/>
<dbReference type="Gene3D" id="3.40.50.12780">
    <property type="entry name" value="N-terminal domain of ligase-like"/>
    <property type="match status" value="1"/>
</dbReference>
<dbReference type="InterPro" id="IPR001242">
    <property type="entry name" value="Condensation_dom"/>
</dbReference>
<evidence type="ECO:0000256" key="1">
    <source>
        <dbReference type="ARBA" id="ARBA00022450"/>
    </source>
</evidence>
<dbReference type="InterPro" id="IPR036736">
    <property type="entry name" value="ACP-like_sf"/>
</dbReference>
<feature type="region of interest" description="Disordered" evidence="6">
    <location>
        <begin position="570"/>
        <end position="590"/>
    </location>
</feature>
<dbReference type="SUPFAM" id="SSF53335">
    <property type="entry name" value="S-adenosyl-L-methionine-dependent methyltransferases"/>
    <property type="match status" value="1"/>
</dbReference>
<comment type="caution">
    <text evidence="8">The sequence shown here is derived from an EMBL/GenBank/DDBJ whole genome shotgun (WGS) entry which is preliminary data.</text>
</comment>
<dbReference type="InterPro" id="IPR042099">
    <property type="entry name" value="ANL_N_sf"/>
</dbReference>
<dbReference type="InterPro" id="IPR010071">
    <property type="entry name" value="AA_adenyl_dom"/>
</dbReference>
<evidence type="ECO:0000259" key="7">
    <source>
        <dbReference type="PROSITE" id="PS50075"/>
    </source>
</evidence>
<dbReference type="CDD" id="cd05930">
    <property type="entry name" value="A_NRPS"/>
    <property type="match status" value="2"/>
</dbReference>
<dbReference type="InterPro" id="IPR029063">
    <property type="entry name" value="SAM-dependent_MTases_sf"/>
</dbReference>
<dbReference type="Pfam" id="PF00975">
    <property type="entry name" value="Thioesterase"/>
    <property type="match status" value="1"/>
</dbReference>
<keyword evidence="1" id="KW-0596">Phosphopantetheine</keyword>
<evidence type="ECO:0000256" key="5">
    <source>
        <dbReference type="ARBA" id="ARBA00029454"/>
    </source>
</evidence>
<dbReference type="FunFam" id="3.30.300.30:FF:000084">
    <property type="entry name" value="Enniatin synthase"/>
    <property type="match status" value="1"/>
</dbReference>
<dbReference type="GO" id="GO:0043041">
    <property type="term" value="P:amino acid activation for nonribosomal peptide biosynthetic process"/>
    <property type="evidence" value="ECO:0007669"/>
    <property type="project" value="TreeGrafter"/>
</dbReference>
<dbReference type="Pfam" id="PF00668">
    <property type="entry name" value="Condensation"/>
    <property type="match status" value="2"/>
</dbReference>
<dbReference type="SUPFAM" id="SSF53474">
    <property type="entry name" value="alpha/beta-Hydrolases"/>
    <property type="match status" value="1"/>
</dbReference>
<dbReference type="SUPFAM" id="SSF47336">
    <property type="entry name" value="ACP-like"/>
    <property type="match status" value="2"/>
</dbReference>
<feature type="domain" description="Carrier" evidence="7">
    <location>
        <begin position="2897"/>
        <end position="2972"/>
    </location>
</feature>
<feature type="domain" description="Carrier" evidence="7">
    <location>
        <begin position="1787"/>
        <end position="1861"/>
    </location>
</feature>
<dbReference type="Pfam" id="PF00550">
    <property type="entry name" value="PP-binding"/>
    <property type="match status" value="2"/>
</dbReference>
<comment type="similarity">
    <text evidence="5">Belongs to the NRP synthetase family.</text>
</comment>
<reference evidence="8" key="2">
    <citation type="submission" date="2020-02" db="EMBL/GenBank/DDBJ databases">
        <authorList>
            <person name="Gilchrist C.L.M."/>
            <person name="Chooi Y.-H."/>
        </authorList>
    </citation>
    <scope>NUCLEOTIDE SEQUENCE</scope>
    <source>
        <strain evidence="8">MST-FP2251</strain>
    </source>
</reference>
<name>A0AAD4CLP2_ASPNN</name>
<evidence type="ECO:0000313" key="8">
    <source>
        <dbReference type="EMBL" id="KAF9888825.1"/>
    </source>
</evidence>
<dbReference type="Gene3D" id="3.40.50.150">
    <property type="entry name" value="Vaccinia Virus protein VP39"/>
    <property type="match status" value="1"/>
</dbReference>
<evidence type="ECO:0000256" key="2">
    <source>
        <dbReference type="ARBA" id="ARBA00022553"/>
    </source>
</evidence>
<dbReference type="InterPro" id="IPR020806">
    <property type="entry name" value="PKS_PP-bd"/>
</dbReference>
<dbReference type="PROSITE" id="PS00012">
    <property type="entry name" value="PHOSPHOPANTETHEINE"/>
    <property type="match status" value="1"/>
</dbReference>
<organism evidence="8 9">
    <name type="scientific">Aspergillus nanangensis</name>
    <dbReference type="NCBI Taxonomy" id="2582783"/>
    <lineage>
        <taxon>Eukaryota</taxon>
        <taxon>Fungi</taxon>
        <taxon>Dikarya</taxon>
        <taxon>Ascomycota</taxon>
        <taxon>Pezizomycotina</taxon>
        <taxon>Eurotiomycetes</taxon>
        <taxon>Eurotiomycetidae</taxon>
        <taxon>Eurotiales</taxon>
        <taxon>Aspergillaceae</taxon>
        <taxon>Aspergillus</taxon>
        <taxon>Aspergillus subgen. Circumdati</taxon>
    </lineage>
</organism>
<dbReference type="GO" id="GO:0031177">
    <property type="term" value="F:phosphopantetheine binding"/>
    <property type="evidence" value="ECO:0007669"/>
    <property type="project" value="InterPro"/>
</dbReference>
<dbReference type="Gene3D" id="3.30.559.10">
    <property type="entry name" value="Chloramphenicol acetyltransferase-like domain"/>
    <property type="match status" value="2"/>
</dbReference>
<dbReference type="GO" id="GO:0044550">
    <property type="term" value="P:secondary metabolite biosynthetic process"/>
    <property type="evidence" value="ECO:0007669"/>
    <property type="project" value="UniProtKB-ARBA"/>
</dbReference>
<gene>
    <name evidence="8" type="ORF">FE257_008194</name>
</gene>
<dbReference type="Pfam" id="PF00501">
    <property type="entry name" value="AMP-binding"/>
    <property type="match status" value="2"/>
</dbReference>